<dbReference type="eggNOG" id="ENOG5031552">
    <property type="taxonomic scope" value="Bacteria"/>
</dbReference>
<accession>A0A068T0I3</accession>
<protein>
    <submittedName>
        <fullName evidence="1">Uncharacterized protein</fullName>
    </submittedName>
</protein>
<dbReference type="EMBL" id="HG938354">
    <property type="protein sequence ID" value="CDN51581.1"/>
    <property type="molecule type" value="Genomic_DNA"/>
</dbReference>
<keyword evidence="1" id="KW-0614">Plasmid</keyword>
<dbReference type="PATRIC" id="fig|1028800.3.peg.5534"/>
<proteinExistence type="predicted"/>
<dbReference type="RefSeq" id="WP_041365101.1">
    <property type="nucleotide sequence ID" value="NZ_HG938354.1"/>
</dbReference>
<reference evidence="2" key="1">
    <citation type="journal article" date="2014" name="BMC Genomics">
        <title>Genome sequencing of two Neorhizobium galegae strains reveals a noeT gene responsible for the unusual acetylation of the nodulation factors.</title>
        <authorList>
            <person name="Osterman J."/>
            <person name="Marsh J."/>
            <person name="Laine P.K."/>
            <person name="Zeng Z."/>
            <person name="Alatalo E."/>
            <person name="Sullivan J.T."/>
            <person name="Young J.P."/>
            <person name="Thomas-Oates J."/>
            <person name="Paulin L."/>
            <person name="Lindstrom K."/>
        </authorList>
    </citation>
    <scope>NUCLEOTIDE SEQUENCE [LARGE SCALE GENOMIC DNA]</scope>
    <source>
        <plasmid evidence="2">II</plasmid>
    </source>
</reference>
<evidence type="ECO:0000313" key="1">
    <source>
        <dbReference type="EMBL" id="CDN51581.1"/>
    </source>
</evidence>
<dbReference type="AlphaFoldDB" id="A0A068T0I3"/>
<dbReference type="GeneID" id="24259862"/>
<sequence>MSSTNDFIAELIRAANQIDKLTALEKNRLLDRAATVVREMREQTGIPTTRTAGDAVVEIQVVAAAVPFGRRTDEQVKAVLLNAAAMIRDLHIVLDTGTEIQSGK</sequence>
<keyword evidence="2" id="KW-1185">Reference proteome</keyword>
<name>A0A068T0I3_NEOGA</name>
<evidence type="ECO:0000313" key="2">
    <source>
        <dbReference type="Proteomes" id="UP000028181"/>
    </source>
</evidence>
<dbReference type="HOGENOM" id="CLU_2233647_0_0_5"/>
<dbReference type="OrthoDB" id="8373752at2"/>
<organism evidence="1 2">
    <name type="scientific">Neorhizobium galegae bv. orientalis str. HAMBI 540</name>
    <dbReference type="NCBI Taxonomy" id="1028800"/>
    <lineage>
        <taxon>Bacteria</taxon>
        <taxon>Pseudomonadati</taxon>
        <taxon>Pseudomonadota</taxon>
        <taxon>Alphaproteobacteria</taxon>
        <taxon>Hyphomicrobiales</taxon>
        <taxon>Rhizobiaceae</taxon>
        <taxon>Rhizobium/Agrobacterium group</taxon>
        <taxon>Neorhizobium</taxon>
    </lineage>
</organism>
<dbReference type="KEGG" id="ngg:RG540_PA09050"/>
<dbReference type="Proteomes" id="UP000028181">
    <property type="component" value="Plasmid pHAMBI540a"/>
</dbReference>
<gene>
    <name evidence="1" type="ORF">RG540_PA09050</name>
</gene>
<geneLocation type="plasmid" evidence="2">
    <name>II</name>
</geneLocation>